<dbReference type="RefSeq" id="WP_088873915.1">
    <property type="nucleotide sequence ID" value="NZ_CP022111.1"/>
</dbReference>
<proteinExistence type="inferred from homology"/>
<evidence type="ECO:0000259" key="15">
    <source>
        <dbReference type="Pfam" id="PF00593"/>
    </source>
</evidence>
<keyword evidence="18" id="KW-1185">Reference proteome</keyword>
<dbReference type="InterPro" id="IPR039426">
    <property type="entry name" value="TonB-dep_rcpt-like"/>
</dbReference>
<gene>
    <name evidence="17" type="ORF">Y958_21695</name>
</gene>
<evidence type="ECO:0000256" key="10">
    <source>
        <dbReference type="ARBA" id="ARBA00023136"/>
    </source>
</evidence>
<evidence type="ECO:0000256" key="13">
    <source>
        <dbReference type="RuleBase" id="RU003357"/>
    </source>
</evidence>
<keyword evidence="5 12" id="KW-0812">Transmembrane</keyword>
<dbReference type="Pfam" id="PF00593">
    <property type="entry name" value="TonB_dep_Rec_b-barrel"/>
    <property type="match status" value="1"/>
</dbReference>
<evidence type="ECO:0000256" key="12">
    <source>
        <dbReference type="PROSITE-ProRule" id="PRU01360"/>
    </source>
</evidence>
<evidence type="ECO:0000313" key="17">
    <source>
        <dbReference type="EMBL" id="ASG23419.1"/>
    </source>
</evidence>
<dbReference type="KEGG" id="nao:Y958_21695"/>
<dbReference type="InterPro" id="IPR036942">
    <property type="entry name" value="Beta-barrel_TonB_sf"/>
</dbReference>
<dbReference type="InterPro" id="IPR000531">
    <property type="entry name" value="Beta-barrel_TonB"/>
</dbReference>
<keyword evidence="7" id="KW-0408">Iron</keyword>
<keyword evidence="17" id="KW-0675">Receptor</keyword>
<dbReference type="InterPro" id="IPR037066">
    <property type="entry name" value="Plug_dom_sf"/>
</dbReference>
<feature type="signal peptide" evidence="14">
    <location>
        <begin position="1"/>
        <end position="23"/>
    </location>
</feature>
<evidence type="ECO:0000256" key="2">
    <source>
        <dbReference type="ARBA" id="ARBA00022448"/>
    </source>
</evidence>
<evidence type="ECO:0000256" key="11">
    <source>
        <dbReference type="ARBA" id="ARBA00023237"/>
    </source>
</evidence>
<accession>A0A248JXV7</accession>
<evidence type="ECO:0000256" key="7">
    <source>
        <dbReference type="ARBA" id="ARBA00023004"/>
    </source>
</evidence>
<dbReference type="PANTHER" id="PTHR32552">
    <property type="entry name" value="FERRICHROME IRON RECEPTOR-RELATED"/>
    <property type="match status" value="1"/>
</dbReference>
<protein>
    <submittedName>
        <fullName evidence="17">TonB-dependent receptor</fullName>
    </submittedName>
</protein>
<comment type="similarity">
    <text evidence="12 13">Belongs to the TonB-dependent receptor family.</text>
</comment>
<evidence type="ECO:0000259" key="16">
    <source>
        <dbReference type="Pfam" id="PF07715"/>
    </source>
</evidence>
<evidence type="ECO:0000256" key="3">
    <source>
        <dbReference type="ARBA" id="ARBA00022452"/>
    </source>
</evidence>
<dbReference type="Gene3D" id="2.40.170.20">
    <property type="entry name" value="TonB-dependent receptor, beta-barrel domain"/>
    <property type="match status" value="1"/>
</dbReference>
<dbReference type="GO" id="GO:0009279">
    <property type="term" value="C:cell outer membrane"/>
    <property type="evidence" value="ECO:0007669"/>
    <property type="project" value="UniProtKB-SubCell"/>
</dbReference>
<feature type="domain" description="TonB-dependent receptor plug" evidence="16">
    <location>
        <begin position="47"/>
        <end position="147"/>
    </location>
</feature>
<evidence type="ECO:0000256" key="5">
    <source>
        <dbReference type="ARBA" id="ARBA00022692"/>
    </source>
</evidence>
<keyword evidence="11 12" id="KW-0998">Cell outer membrane</keyword>
<evidence type="ECO:0000313" key="18">
    <source>
        <dbReference type="Proteomes" id="UP000197153"/>
    </source>
</evidence>
<dbReference type="EMBL" id="CP022111">
    <property type="protein sequence ID" value="ASG23419.1"/>
    <property type="molecule type" value="Genomic_DNA"/>
</dbReference>
<evidence type="ECO:0000256" key="9">
    <source>
        <dbReference type="ARBA" id="ARBA00023077"/>
    </source>
</evidence>
<name>A0A248JXV7_9PROT</name>
<organism evidence="17 18">
    <name type="scientific">Nitrospirillum viridazoti CBAmc</name>
    <dbReference type="NCBI Taxonomy" id="1441467"/>
    <lineage>
        <taxon>Bacteria</taxon>
        <taxon>Pseudomonadati</taxon>
        <taxon>Pseudomonadota</taxon>
        <taxon>Alphaproteobacteria</taxon>
        <taxon>Rhodospirillales</taxon>
        <taxon>Azospirillaceae</taxon>
        <taxon>Nitrospirillum</taxon>
        <taxon>Nitrospirillum viridazoti</taxon>
    </lineage>
</organism>
<evidence type="ECO:0000256" key="14">
    <source>
        <dbReference type="SAM" id="SignalP"/>
    </source>
</evidence>
<dbReference type="Proteomes" id="UP000197153">
    <property type="component" value="Chromosome 2"/>
</dbReference>
<keyword evidence="8" id="KW-0406">Ion transport</keyword>
<dbReference type="PANTHER" id="PTHR32552:SF89">
    <property type="entry name" value="CATECHOLATE SIDEROPHORE RECEPTOR FIU"/>
    <property type="match status" value="1"/>
</dbReference>
<dbReference type="AlphaFoldDB" id="A0A248JXV7"/>
<keyword evidence="10 12" id="KW-0472">Membrane</keyword>
<keyword evidence="4" id="KW-0410">Iron transport</keyword>
<comment type="subcellular location">
    <subcellularLocation>
        <location evidence="1 12">Cell outer membrane</location>
        <topology evidence="1 12">Multi-pass membrane protein</topology>
    </subcellularLocation>
</comment>
<evidence type="ECO:0000256" key="4">
    <source>
        <dbReference type="ARBA" id="ARBA00022496"/>
    </source>
</evidence>
<dbReference type="Gene3D" id="2.170.130.10">
    <property type="entry name" value="TonB-dependent receptor, plug domain"/>
    <property type="match status" value="1"/>
</dbReference>
<sequence>MLKNRLLAGVSLLILGISSATFAQTAPDAAADADTLQEIVVFGRGETRQVQAITPMDMQIAVPGASPIKVISKLPGVNYQAADPYGAYEWAVRISVRGFNQNQLGFTLDDIPLGDMSYANDNGLHISRAISSENLGVTQMAQGTGALDTASTSNLGGTLKFKSADPETTAGGLAAVSYGSNATVRAFGRIETGEIDGGGRGYLSYDYQHGNKWKGQGEQWQQQANGKFVQPVGEGTLTTMVNYSDRHENDYQDLSLALIGKFGYKLDNISDNYTLAKAIATAYQAGRPIPAPYSTPDDVYFDGAGNREDIIGSTQLEYPINDRLSLKAMVYGHHDKGMGTWDTPYLATPAAFGGSPISMRTTEYTVSRIGTVDSLTYTLADHTIEGGLWFENNDFDQARRFYGLGINSPGRTADEFQENPFATQWQYAFNTKTYVFHLQDTWQALDKLKINYGFKSMKVENESQTQRYTSASDIINGSIDTSKGFLPQIGFNYQLTDEAELFGDYAKNARAFVSSHTDGPFSTTQSGFNAIKDKLKPETSDAFEVGTRAHVDTFEAVAAAYYVSFHDRLLATTVGSGIQGNPSALSNVGGVTSKGIELAGTWKFVKNWSLYGSYSYNKSTYDDDTRNGDGTLYAATKGKITVDSPQNMVKAELSFDNGMLFGAVSGNYMSERYYTYINDGKVPGYMTVDLSFGYRFQGGGWQRDLEIQGNVTNLFDRHYVSSIGTNGYTVSDPTGSFQTLQAGAPAAVFVSVRKKF</sequence>
<feature type="chain" id="PRO_5012331809" evidence="14">
    <location>
        <begin position="24"/>
        <end position="756"/>
    </location>
</feature>
<dbReference type="Pfam" id="PF07715">
    <property type="entry name" value="Plug"/>
    <property type="match status" value="1"/>
</dbReference>
<evidence type="ECO:0000256" key="1">
    <source>
        <dbReference type="ARBA" id="ARBA00004571"/>
    </source>
</evidence>
<dbReference type="PROSITE" id="PS52016">
    <property type="entry name" value="TONB_DEPENDENT_REC_3"/>
    <property type="match status" value="1"/>
</dbReference>
<reference evidence="17 18" key="1">
    <citation type="submission" date="2017-06" db="EMBL/GenBank/DDBJ databases">
        <title>Complete genome sequence of Nitrospirillum amazonense strain CBAmC, an endophytic nitrogen-fixing and plant growth-promoting bacterium, isolated from sugarcane.</title>
        <authorList>
            <person name="Schwab S."/>
            <person name="dos Santos Teixeira K.R."/>
            <person name="Simoes Araujo J.L."/>
            <person name="Soares Vidal M."/>
            <person name="Borges de Freitas H.R."/>
            <person name="Rivello Crivelaro A.L."/>
            <person name="Bueno de Camargo Nunes A."/>
            <person name="dos Santos C.M."/>
            <person name="Palmeira da Silva Rosa D."/>
            <person name="da Silva Padilha D."/>
            <person name="da Silva E."/>
            <person name="Araujo Terra L."/>
            <person name="Soares Mendes V."/>
            <person name="Farinelli L."/>
            <person name="Magalhaes Cruz L."/>
            <person name="Baldani J.I."/>
        </authorList>
    </citation>
    <scope>NUCLEOTIDE SEQUENCE [LARGE SCALE GENOMIC DNA]</scope>
    <source>
        <strain evidence="17 18">CBAmC</strain>
    </source>
</reference>
<evidence type="ECO:0000256" key="6">
    <source>
        <dbReference type="ARBA" id="ARBA00022729"/>
    </source>
</evidence>
<dbReference type="GO" id="GO:0015344">
    <property type="term" value="F:siderophore uptake transmembrane transporter activity"/>
    <property type="evidence" value="ECO:0007669"/>
    <property type="project" value="TreeGrafter"/>
</dbReference>
<keyword evidence="9 13" id="KW-0798">TonB box</keyword>
<feature type="domain" description="TonB-dependent receptor-like beta-barrel" evidence="15">
    <location>
        <begin position="279"/>
        <end position="714"/>
    </location>
</feature>
<keyword evidence="2 12" id="KW-0813">Transport</keyword>
<dbReference type="SUPFAM" id="SSF56935">
    <property type="entry name" value="Porins"/>
    <property type="match status" value="1"/>
</dbReference>
<keyword evidence="3 12" id="KW-1134">Transmembrane beta strand</keyword>
<keyword evidence="6 14" id="KW-0732">Signal</keyword>
<evidence type="ECO:0000256" key="8">
    <source>
        <dbReference type="ARBA" id="ARBA00023065"/>
    </source>
</evidence>
<dbReference type="InterPro" id="IPR012910">
    <property type="entry name" value="Plug_dom"/>
</dbReference>